<name>A0A7C9IN31_9BACT</name>
<accession>A0A7C9IN31</accession>
<proteinExistence type="predicted"/>
<protein>
    <submittedName>
        <fullName evidence="2">Uncharacterized protein</fullName>
    </submittedName>
</protein>
<dbReference type="OrthoDB" id="5458264at2"/>
<dbReference type="AlphaFoldDB" id="A0A7C9IN31"/>
<reference evidence="2 3" key="1">
    <citation type="submission" date="2020-01" db="EMBL/GenBank/DDBJ databases">
        <title>Genome sequence of Desulfovibrio aerotolerans DSM 16695(T).</title>
        <authorList>
            <person name="Karnachuk O."/>
            <person name="Avakyan M."/>
            <person name="Mardanov A."/>
            <person name="Kadnikov V."/>
            <person name="Ravin N."/>
        </authorList>
    </citation>
    <scope>NUCLEOTIDE SEQUENCE [LARGE SCALE GENOMIC DNA]</scope>
    <source>
        <strain evidence="2 3">DSM 16695</strain>
    </source>
</reference>
<comment type="caution">
    <text evidence="2">The sequence shown here is derived from an EMBL/GenBank/DDBJ whole genome shotgun (WGS) entry which is preliminary data.</text>
</comment>
<organism evidence="2 3">
    <name type="scientific">Solidesulfovibrio aerotolerans</name>
    <dbReference type="NCBI Taxonomy" id="295255"/>
    <lineage>
        <taxon>Bacteria</taxon>
        <taxon>Pseudomonadati</taxon>
        <taxon>Thermodesulfobacteriota</taxon>
        <taxon>Desulfovibrionia</taxon>
        <taxon>Desulfovibrionales</taxon>
        <taxon>Desulfovibrionaceae</taxon>
        <taxon>Solidesulfovibrio</taxon>
    </lineage>
</organism>
<keyword evidence="3" id="KW-1185">Reference proteome</keyword>
<dbReference type="RefSeq" id="WP_160961576.1">
    <property type="nucleotide sequence ID" value="NZ_WVUD01000022.1"/>
</dbReference>
<evidence type="ECO:0000256" key="1">
    <source>
        <dbReference type="SAM" id="SignalP"/>
    </source>
</evidence>
<gene>
    <name evidence="2" type="ORF">GTA51_12585</name>
</gene>
<keyword evidence="1" id="KW-0732">Signal</keyword>
<feature type="chain" id="PRO_5028901433" evidence="1">
    <location>
        <begin position="23"/>
        <end position="87"/>
    </location>
</feature>
<evidence type="ECO:0000313" key="2">
    <source>
        <dbReference type="EMBL" id="MYL83966.1"/>
    </source>
</evidence>
<feature type="signal peptide" evidence="1">
    <location>
        <begin position="1"/>
        <end position="22"/>
    </location>
</feature>
<dbReference type="EMBL" id="WVUD01000022">
    <property type="protein sequence ID" value="MYL83966.1"/>
    <property type="molecule type" value="Genomic_DNA"/>
</dbReference>
<evidence type="ECO:0000313" key="3">
    <source>
        <dbReference type="Proteomes" id="UP000482487"/>
    </source>
</evidence>
<dbReference type="Proteomes" id="UP000482487">
    <property type="component" value="Unassembled WGS sequence"/>
</dbReference>
<sequence length="87" mass="9648">MKFVLPIIALFVVLCSSGLAFAGSDDAKWVAKCISDNKDEKVSIDVITKYCTCMNNKMDDNETLSITAWEKTHPAERAACDKESGWK</sequence>